<feature type="domain" description="Lactate/malate dehydrogenase N-terminal" evidence="3">
    <location>
        <begin position="28"/>
        <end position="166"/>
    </location>
</feature>
<dbReference type="EMBL" id="UOGH01000203">
    <property type="protein sequence ID" value="VAX31385.1"/>
    <property type="molecule type" value="Genomic_DNA"/>
</dbReference>
<dbReference type="PANTHER" id="PTHR43128">
    <property type="entry name" value="L-2-HYDROXYCARBOXYLATE DEHYDROGENASE (NAD(P)(+))"/>
    <property type="match status" value="1"/>
</dbReference>
<dbReference type="Gene3D" id="3.40.50.720">
    <property type="entry name" value="NAD(P)-binding Rossmann-like Domain"/>
    <property type="match status" value="1"/>
</dbReference>
<evidence type="ECO:0000259" key="3">
    <source>
        <dbReference type="Pfam" id="PF00056"/>
    </source>
</evidence>
<sequence length="336" mass="35778">MVFSAFFACCGELLLKNETETVSEMRKQVTVIGAGNVGATLAQLIVQSGLSDVVLYDIVEGMPQGKALDMMEASPLWDVSVNIRGANDLKDIAGSHIVVITAGAARKPGMSRDDLLNINAGVVRTVSKGIAEYCPDSIVIVVTNPMDVMAQLCRATTGFPAERVMGMGGVLDAARFRTFVAEELGVSPQDVDALVLGGHGDQMVPMPRYTTVRGVPITDLLHAGKIESLSERTRNGGAEIVALLKTGSAYYAPAASAFQMVRAILLDEKRVVPAAVRLNGEYGIDGLYAGVPVVVGSEGVERIIELQLEGNEKVFFERSVQAVKELIEKIGLVIDD</sequence>
<dbReference type="InterPro" id="IPR015955">
    <property type="entry name" value="Lactate_DH/Glyco_Ohase_4_C"/>
</dbReference>
<protein>
    <submittedName>
        <fullName evidence="5">Malate dehydrogenase</fullName>
        <ecNumber evidence="5">1.1.1.37</ecNumber>
    </submittedName>
</protein>
<dbReference type="SUPFAM" id="SSF56327">
    <property type="entry name" value="LDH C-terminal domain-like"/>
    <property type="match status" value="1"/>
</dbReference>
<dbReference type="Pfam" id="PF02866">
    <property type="entry name" value="Ldh_1_C"/>
    <property type="match status" value="1"/>
</dbReference>
<keyword evidence="2" id="KW-0520">NAD</keyword>
<dbReference type="InterPro" id="IPR011275">
    <property type="entry name" value="Malate_DH_type3"/>
</dbReference>
<proteinExistence type="inferred from homology"/>
<dbReference type="PIRSF" id="PIRSF000102">
    <property type="entry name" value="Lac_mal_DH"/>
    <property type="match status" value="1"/>
</dbReference>
<dbReference type="Gene3D" id="3.90.110.10">
    <property type="entry name" value="Lactate dehydrogenase/glycoside hydrolase, family 4, C-terminal"/>
    <property type="match status" value="1"/>
</dbReference>
<dbReference type="PANTHER" id="PTHR43128:SF16">
    <property type="entry name" value="L-LACTATE DEHYDROGENASE"/>
    <property type="match status" value="1"/>
</dbReference>
<feature type="domain" description="Lactate/malate dehydrogenase C-terminal" evidence="4">
    <location>
        <begin position="171"/>
        <end position="330"/>
    </location>
</feature>
<dbReference type="CDD" id="cd01339">
    <property type="entry name" value="LDH-like_MDH"/>
    <property type="match status" value="1"/>
</dbReference>
<reference evidence="5" key="1">
    <citation type="submission" date="2018-06" db="EMBL/GenBank/DDBJ databases">
        <authorList>
            <person name="Zhirakovskaya E."/>
        </authorList>
    </citation>
    <scope>NUCLEOTIDE SEQUENCE</scope>
</reference>
<dbReference type="NCBIfam" id="NF004863">
    <property type="entry name" value="PRK06223.1"/>
    <property type="match status" value="1"/>
</dbReference>
<dbReference type="InterPro" id="IPR036291">
    <property type="entry name" value="NAD(P)-bd_dom_sf"/>
</dbReference>
<dbReference type="GO" id="GO:0006089">
    <property type="term" value="P:lactate metabolic process"/>
    <property type="evidence" value="ECO:0007669"/>
    <property type="project" value="TreeGrafter"/>
</dbReference>
<accession>A0A3B1DI58</accession>
<dbReference type="EC" id="1.1.1.37" evidence="5"/>
<dbReference type="FunFam" id="3.90.110.10:FF:000004">
    <property type="entry name" value="Malate dehydrogenase"/>
    <property type="match status" value="1"/>
</dbReference>
<dbReference type="SUPFAM" id="SSF51735">
    <property type="entry name" value="NAD(P)-binding Rossmann-fold domains"/>
    <property type="match status" value="1"/>
</dbReference>
<dbReference type="PRINTS" id="PR00086">
    <property type="entry name" value="LLDHDRGNASE"/>
</dbReference>
<dbReference type="InterPro" id="IPR022383">
    <property type="entry name" value="Lactate/malate_DH_C"/>
</dbReference>
<evidence type="ECO:0000256" key="1">
    <source>
        <dbReference type="ARBA" id="ARBA00023002"/>
    </source>
</evidence>
<dbReference type="GO" id="GO:0004459">
    <property type="term" value="F:L-lactate dehydrogenase (NAD+) activity"/>
    <property type="evidence" value="ECO:0007669"/>
    <property type="project" value="TreeGrafter"/>
</dbReference>
<evidence type="ECO:0000313" key="5">
    <source>
        <dbReference type="EMBL" id="VAX31385.1"/>
    </source>
</evidence>
<keyword evidence="1 5" id="KW-0560">Oxidoreductase</keyword>
<dbReference type="HAMAP" id="MF_00487">
    <property type="entry name" value="Malate_dehydrog_3"/>
    <property type="match status" value="1"/>
</dbReference>
<dbReference type="NCBIfam" id="TIGR01763">
    <property type="entry name" value="MalateDH_bact"/>
    <property type="match status" value="1"/>
</dbReference>
<dbReference type="FunFam" id="3.40.50.720:FF:000018">
    <property type="entry name" value="Malate dehydrogenase"/>
    <property type="match status" value="1"/>
</dbReference>
<evidence type="ECO:0000259" key="4">
    <source>
        <dbReference type="Pfam" id="PF02866"/>
    </source>
</evidence>
<dbReference type="GO" id="GO:0030060">
    <property type="term" value="F:L-malate dehydrogenase (NAD+) activity"/>
    <property type="evidence" value="ECO:0007669"/>
    <property type="project" value="UniProtKB-EC"/>
</dbReference>
<name>A0A3B1DI58_9ZZZZ</name>
<gene>
    <name evidence="5" type="ORF">MNBD_NITROSPIRAE02-72</name>
</gene>
<dbReference type="Pfam" id="PF00056">
    <property type="entry name" value="Ldh_1_N"/>
    <property type="match status" value="1"/>
</dbReference>
<dbReference type="AlphaFoldDB" id="A0A3B1DI58"/>
<organism evidence="5">
    <name type="scientific">hydrothermal vent metagenome</name>
    <dbReference type="NCBI Taxonomy" id="652676"/>
    <lineage>
        <taxon>unclassified sequences</taxon>
        <taxon>metagenomes</taxon>
        <taxon>ecological metagenomes</taxon>
    </lineage>
</organism>
<dbReference type="InterPro" id="IPR001236">
    <property type="entry name" value="Lactate/malate_DH_N"/>
</dbReference>
<dbReference type="InterPro" id="IPR001557">
    <property type="entry name" value="L-lactate/malate_DH"/>
</dbReference>
<evidence type="ECO:0000256" key="2">
    <source>
        <dbReference type="ARBA" id="ARBA00023027"/>
    </source>
</evidence>